<evidence type="ECO:0000313" key="5">
    <source>
        <dbReference type="EMBL" id="KAG4413905.1"/>
    </source>
</evidence>
<dbReference type="Proteomes" id="UP000664132">
    <property type="component" value="Unassembled WGS sequence"/>
</dbReference>
<dbReference type="CDD" id="cd02440">
    <property type="entry name" value="AdoMet_MTases"/>
    <property type="match status" value="1"/>
</dbReference>
<keyword evidence="3" id="KW-0949">S-adenosyl-L-methionine</keyword>
<comment type="caution">
    <text evidence="5">The sequence shown here is derived from an EMBL/GenBank/DDBJ whole genome shotgun (WGS) entry which is preliminary data.</text>
</comment>
<dbReference type="GO" id="GO:0032259">
    <property type="term" value="P:methylation"/>
    <property type="evidence" value="ECO:0007669"/>
    <property type="project" value="UniProtKB-KW"/>
</dbReference>
<evidence type="ECO:0000256" key="4">
    <source>
        <dbReference type="ARBA" id="ARBA00023453"/>
    </source>
</evidence>
<accession>A0A8H7W1Q8</accession>
<comment type="similarity">
    <text evidence="4">Belongs to the class I-like SAM-binding methyltransferase superfamily. Cation-dependent O-methyltransferase family.</text>
</comment>
<dbReference type="GO" id="GO:0008757">
    <property type="term" value="F:S-adenosylmethionine-dependent methyltransferase activity"/>
    <property type="evidence" value="ECO:0007669"/>
    <property type="project" value="TreeGrafter"/>
</dbReference>
<dbReference type="AlphaFoldDB" id="A0A8H7W1Q8"/>
<name>A0A8H7W1Q8_9HELO</name>
<protein>
    <recommendedName>
        <fullName evidence="7">O-methyltransferase</fullName>
    </recommendedName>
</protein>
<dbReference type="InterPro" id="IPR029063">
    <property type="entry name" value="SAM-dependent_MTases_sf"/>
</dbReference>
<gene>
    <name evidence="5" type="ORF">IFR04_012956</name>
</gene>
<evidence type="ECO:0000256" key="3">
    <source>
        <dbReference type="ARBA" id="ARBA00022691"/>
    </source>
</evidence>
<dbReference type="OrthoDB" id="10251242at2759"/>
<organism evidence="5 6">
    <name type="scientific">Cadophora malorum</name>
    <dbReference type="NCBI Taxonomy" id="108018"/>
    <lineage>
        <taxon>Eukaryota</taxon>
        <taxon>Fungi</taxon>
        <taxon>Dikarya</taxon>
        <taxon>Ascomycota</taxon>
        <taxon>Pezizomycotina</taxon>
        <taxon>Leotiomycetes</taxon>
        <taxon>Helotiales</taxon>
        <taxon>Ploettnerulaceae</taxon>
        <taxon>Cadophora</taxon>
    </lineage>
</organism>
<dbReference type="Pfam" id="PF01596">
    <property type="entry name" value="Methyltransf_3"/>
    <property type="match status" value="1"/>
</dbReference>
<keyword evidence="1" id="KW-0489">Methyltransferase</keyword>
<sequence>MPAHVFPSETYAKFNAVDSWISTSLIKPDPALTSTLQTNASSKLDAIDVNPNEGKFLHLLARINKSKRILEIGTLGGYSALWFAKAVGPSGTVISCEVDARHAEVARGNILRAGFSDVVEVKVGPALETLAKMEEEGTEPFDLVFIDADKENNPGYFEFALKFSRVGTVIVVDNVVRQGRVLRIEGESVEESQERARRGVWEVFEKLGAEKRVEATALQTVGPKGWDGFAIALVVE</sequence>
<evidence type="ECO:0000256" key="2">
    <source>
        <dbReference type="ARBA" id="ARBA00022679"/>
    </source>
</evidence>
<dbReference type="Gene3D" id="3.40.50.150">
    <property type="entry name" value="Vaccinia Virus protein VP39"/>
    <property type="match status" value="1"/>
</dbReference>
<dbReference type="EMBL" id="JAFJYH010000290">
    <property type="protein sequence ID" value="KAG4413905.1"/>
    <property type="molecule type" value="Genomic_DNA"/>
</dbReference>
<dbReference type="SUPFAM" id="SSF53335">
    <property type="entry name" value="S-adenosyl-L-methionine-dependent methyltransferases"/>
    <property type="match status" value="1"/>
</dbReference>
<dbReference type="PANTHER" id="PTHR10509:SF14">
    <property type="entry name" value="CAFFEOYL-COA O-METHYLTRANSFERASE 3-RELATED"/>
    <property type="match status" value="1"/>
</dbReference>
<evidence type="ECO:0000256" key="1">
    <source>
        <dbReference type="ARBA" id="ARBA00022603"/>
    </source>
</evidence>
<dbReference type="PANTHER" id="PTHR10509">
    <property type="entry name" value="O-METHYLTRANSFERASE-RELATED"/>
    <property type="match status" value="1"/>
</dbReference>
<reference evidence="5" key="1">
    <citation type="submission" date="2021-02" db="EMBL/GenBank/DDBJ databases">
        <title>Genome sequence Cadophora malorum strain M34.</title>
        <authorList>
            <person name="Stefanovic E."/>
            <person name="Vu D."/>
            <person name="Scully C."/>
            <person name="Dijksterhuis J."/>
            <person name="Roader J."/>
            <person name="Houbraken J."/>
        </authorList>
    </citation>
    <scope>NUCLEOTIDE SEQUENCE</scope>
    <source>
        <strain evidence="5">M34</strain>
    </source>
</reference>
<keyword evidence="2" id="KW-0808">Transferase</keyword>
<proteinExistence type="inferred from homology"/>
<evidence type="ECO:0008006" key="7">
    <source>
        <dbReference type="Google" id="ProtNLM"/>
    </source>
</evidence>
<dbReference type="InterPro" id="IPR050362">
    <property type="entry name" value="Cation-dep_OMT"/>
</dbReference>
<dbReference type="GO" id="GO:0008171">
    <property type="term" value="F:O-methyltransferase activity"/>
    <property type="evidence" value="ECO:0007669"/>
    <property type="project" value="InterPro"/>
</dbReference>
<dbReference type="PROSITE" id="PS51682">
    <property type="entry name" value="SAM_OMT_I"/>
    <property type="match status" value="1"/>
</dbReference>
<keyword evidence="6" id="KW-1185">Reference proteome</keyword>
<dbReference type="InterPro" id="IPR002935">
    <property type="entry name" value="SAM_O-MeTrfase"/>
</dbReference>
<evidence type="ECO:0000313" key="6">
    <source>
        <dbReference type="Proteomes" id="UP000664132"/>
    </source>
</evidence>